<evidence type="ECO:0000256" key="3">
    <source>
        <dbReference type="ARBA" id="ARBA00022448"/>
    </source>
</evidence>
<keyword evidence="3 14" id="KW-0813">Transport</keyword>
<dbReference type="PRINTS" id="PR01078">
    <property type="entry name" value="AMINACHANNEL"/>
</dbReference>
<keyword evidence="12" id="KW-0966">Cell projection</keyword>
<evidence type="ECO:0000256" key="10">
    <source>
        <dbReference type="ARBA" id="ARBA00023157"/>
    </source>
</evidence>
<keyword evidence="13 14" id="KW-0407">Ion channel</keyword>
<reference evidence="17" key="3">
    <citation type="submission" date="2022-01" db="EMBL/GenBank/DDBJ databases">
        <authorList>
            <person name="Rubenstein D.R."/>
        </authorList>
    </citation>
    <scope>NUCLEOTIDE SEQUENCE</scope>
    <source>
        <strain evidence="17">SS15</strain>
        <tissue evidence="17">Liver</tissue>
    </source>
</reference>
<keyword evidence="5 14" id="KW-0812">Transmembrane</keyword>
<comment type="similarity">
    <text evidence="14">Belongs to the amiloride-sensitive sodium channel (TC 1.A.6) family.</text>
</comment>
<comment type="subcellular location">
    <subcellularLocation>
        <location evidence="2">Cell projection</location>
    </subcellularLocation>
    <subcellularLocation>
        <location evidence="1">Membrane</location>
        <topology evidence="1">Multi-pass membrane protein</topology>
    </subcellularLocation>
</comment>
<evidence type="ECO:0000256" key="13">
    <source>
        <dbReference type="ARBA" id="ARBA00023303"/>
    </source>
</evidence>
<protein>
    <submittedName>
        <fullName evidence="16">Uncharacterized protein</fullName>
    </submittedName>
</protein>
<evidence type="ECO:0000256" key="1">
    <source>
        <dbReference type="ARBA" id="ARBA00004141"/>
    </source>
</evidence>
<dbReference type="GO" id="GO:0042995">
    <property type="term" value="C:cell projection"/>
    <property type="evidence" value="ECO:0007669"/>
    <property type="project" value="UniProtKB-SubCell"/>
</dbReference>
<evidence type="ECO:0000256" key="11">
    <source>
        <dbReference type="ARBA" id="ARBA00023201"/>
    </source>
</evidence>
<dbReference type="Gene3D" id="1.10.287.820">
    <property type="entry name" value="Acid-sensing ion channel domain"/>
    <property type="match status" value="1"/>
</dbReference>
<dbReference type="PANTHER" id="PTHR11690:SF170">
    <property type="entry name" value="ACID-SENSING ION CHANNEL 1"/>
    <property type="match status" value="1"/>
</dbReference>
<reference evidence="17 18" key="2">
    <citation type="journal article" date="2021" name="J. Hered.">
        <title>Feather Gene Expression Elucidates the Developmental Basis of Plumage Iridescence in African Starlings.</title>
        <authorList>
            <person name="Rubenstein D.R."/>
            <person name="Corvelo A."/>
            <person name="MacManes M.D."/>
            <person name="Maia R."/>
            <person name="Narzisi G."/>
            <person name="Rousaki A."/>
            <person name="Vandenabeele P."/>
            <person name="Shawkey M.D."/>
            <person name="Solomon J."/>
        </authorList>
    </citation>
    <scope>NUCLEOTIDE SEQUENCE [LARGE SCALE GENOMIC DNA]</scope>
    <source>
        <strain evidence="17">SS15</strain>
    </source>
</reference>
<evidence type="ECO:0000256" key="2">
    <source>
        <dbReference type="ARBA" id="ARBA00004316"/>
    </source>
</evidence>
<dbReference type="PROSITE" id="PS01206">
    <property type="entry name" value="ASC"/>
    <property type="match status" value="1"/>
</dbReference>
<sequence length="599" mass="66147">MRRGSEGSGEGEGLSSLRAFAHSSSLHGISHVFAYGAVSLRRVLWGGFFLGSLGLLLLVCAERVAYFLTYPHVAARNLTFPAITICNLNEFRFSKITRNDMYHVGELLALLNERYEISNPQLAEPHVLAALRDKANFKNFKAKPFSMAEFYNRTGHDLADMLLQCSFRGTGCTARNFTVVSARRPRQHRHRHHQRPLLLLGALASYPRAHWHPILGPVGQWDPVLAHVGHWNPHCHVPVAMSHVCPVSLQIFTRLGKCYTFNPGGPGREVLTTLQGGSGNGLELMLNVQQEEYLPVWGDTGETLPFWGDMVEIPCPAPDPLPCSADETSFEVGVKVQIHSQDEPPFIDQLGFGVAPGFQTFVSCQQQRDAVFSLAGARQLVYLPPPWGDCKATPIESDFFTNYSLTACRLDCETRYLAENCNCRMVHMPGNANVCTPEQYKECADPALDFLVTKDSEYCACRTPCAMVRYGKELSMVKIPSKASAKYLAKKFNKTEQYIADNVLVLDIFFEALNYEMIEQKKAYEVAGLLGEGRGSGGAGGTRALPSLTPVTSRTGDIGGQMGLFIGASLLTILEIFDYLYEVSPAWPPPARGSQGWGL</sequence>
<dbReference type="FunFam" id="1.10.287.820:FF:000001">
    <property type="entry name" value="acid-sensing ion channel 1 isoform X2"/>
    <property type="match status" value="1"/>
</dbReference>
<keyword evidence="11 14" id="KW-0739">Sodium transport</keyword>
<evidence type="ECO:0000256" key="15">
    <source>
        <dbReference type="SAM" id="Phobius"/>
    </source>
</evidence>
<keyword evidence="18" id="KW-1185">Reference proteome</keyword>
<evidence type="ECO:0000313" key="17">
    <source>
        <dbReference type="EMBL" id="KAI1242484.1"/>
    </source>
</evidence>
<name>A0A835NRQ9_9PASS</name>
<dbReference type="OrthoDB" id="5874059at2759"/>
<dbReference type="InterPro" id="IPR020903">
    <property type="entry name" value="ENaC_CS"/>
</dbReference>
<keyword evidence="7" id="KW-0915">Sodium</keyword>
<evidence type="ECO:0000256" key="7">
    <source>
        <dbReference type="ARBA" id="ARBA00023053"/>
    </source>
</evidence>
<reference evidence="16" key="1">
    <citation type="submission" date="2020-10" db="EMBL/GenBank/DDBJ databases">
        <title>Feather gene expression reveals the developmental basis of iridescence in African starlings.</title>
        <authorList>
            <person name="Rubenstein D.R."/>
        </authorList>
    </citation>
    <scope>NUCLEOTIDE SEQUENCE</scope>
    <source>
        <strain evidence="16">SS15</strain>
        <tissue evidence="16">Liver</tissue>
    </source>
</reference>
<keyword evidence="9 15" id="KW-0472">Membrane</keyword>
<dbReference type="InterPro" id="IPR001873">
    <property type="entry name" value="ENaC"/>
</dbReference>
<organism evidence="16">
    <name type="scientific">Lamprotornis superbus</name>
    <dbReference type="NCBI Taxonomy" id="245042"/>
    <lineage>
        <taxon>Eukaryota</taxon>
        <taxon>Metazoa</taxon>
        <taxon>Chordata</taxon>
        <taxon>Craniata</taxon>
        <taxon>Vertebrata</taxon>
        <taxon>Euteleostomi</taxon>
        <taxon>Archelosauria</taxon>
        <taxon>Archosauria</taxon>
        <taxon>Dinosauria</taxon>
        <taxon>Saurischia</taxon>
        <taxon>Theropoda</taxon>
        <taxon>Coelurosauria</taxon>
        <taxon>Aves</taxon>
        <taxon>Neognathae</taxon>
        <taxon>Neoaves</taxon>
        <taxon>Telluraves</taxon>
        <taxon>Australaves</taxon>
        <taxon>Passeriformes</taxon>
        <taxon>Sturnidae</taxon>
        <taxon>Lamprotornis</taxon>
    </lineage>
</organism>
<evidence type="ECO:0000256" key="9">
    <source>
        <dbReference type="ARBA" id="ARBA00023136"/>
    </source>
</evidence>
<dbReference type="GO" id="GO:0005886">
    <property type="term" value="C:plasma membrane"/>
    <property type="evidence" value="ECO:0007669"/>
    <property type="project" value="TreeGrafter"/>
</dbReference>
<evidence type="ECO:0000313" key="18">
    <source>
        <dbReference type="Proteomes" id="UP000618051"/>
    </source>
</evidence>
<dbReference type="Proteomes" id="UP000618051">
    <property type="component" value="Unassembled WGS sequence"/>
</dbReference>
<evidence type="ECO:0000256" key="5">
    <source>
        <dbReference type="ARBA" id="ARBA00022692"/>
    </source>
</evidence>
<comment type="caution">
    <text evidence="16">The sequence shown here is derived from an EMBL/GenBank/DDBJ whole genome shotgun (WGS) entry which is preliminary data.</text>
</comment>
<dbReference type="PANTHER" id="PTHR11690">
    <property type="entry name" value="AMILORIDE-SENSITIVE SODIUM CHANNEL-RELATED"/>
    <property type="match status" value="1"/>
</dbReference>
<dbReference type="Gene3D" id="2.60.470.10">
    <property type="entry name" value="Acid-sensing ion channels like domains"/>
    <property type="match status" value="1"/>
</dbReference>
<keyword evidence="6 15" id="KW-1133">Transmembrane helix</keyword>
<evidence type="ECO:0000256" key="12">
    <source>
        <dbReference type="ARBA" id="ARBA00023273"/>
    </source>
</evidence>
<evidence type="ECO:0000256" key="4">
    <source>
        <dbReference type="ARBA" id="ARBA00022461"/>
    </source>
</evidence>
<dbReference type="AlphaFoldDB" id="A0A835NRQ9"/>
<keyword evidence="4 14" id="KW-0894">Sodium channel</keyword>
<dbReference type="Gene3D" id="1.10.3590.10">
    <property type="entry name" value="acid-sensing ion channel 1 domain"/>
    <property type="match status" value="1"/>
</dbReference>
<keyword evidence="8 14" id="KW-0406">Ion transport</keyword>
<gene>
    <name evidence="17" type="ORF">IHE44_0000010</name>
    <name evidence="16" type="ORF">IHE44_013550</name>
</gene>
<proteinExistence type="inferred from homology"/>
<evidence type="ECO:0000313" key="16">
    <source>
        <dbReference type="EMBL" id="KAG0119905.1"/>
    </source>
</evidence>
<dbReference type="EMBL" id="JADDUC010000075">
    <property type="protein sequence ID" value="KAG0119905.1"/>
    <property type="molecule type" value="Genomic_DNA"/>
</dbReference>
<feature type="transmembrane region" description="Helical" evidence="15">
    <location>
        <begin position="43"/>
        <end position="61"/>
    </location>
</feature>
<dbReference type="EMBL" id="JADDUC020000001">
    <property type="protein sequence ID" value="KAI1242484.1"/>
    <property type="molecule type" value="Genomic_DNA"/>
</dbReference>
<accession>A0A835NRQ9</accession>
<dbReference type="Pfam" id="PF00858">
    <property type="entry name" value="ASC"/>
    <property type="match status" value="2"/>
</dbReference>
<evidence type="ECO:0000256" key="8">
    <source>
        <dbReference type="ARBA" id="ARBA00023065"/>
    </source>
</evidence>
<dbReference type="GO" id="GO:0015280">
    <property type="term" value="F:ligand-gated sodium channel activity"/>
    <property type="evidence" value="ECO:0007669"/>
    <property type="project" value="TreeGrafter"/>
</dbReference>
<dbReference type="Gene3D" id="1.10.287.770">
    <property type="entry name" value="YojJ-like"/>
    <property type="match status" value="1"/>
</dbReference>
<evidence type="ECO:0000256" key="6">
    <source>
        <dbReference type="ARBA" id="ARBA00022989"/>
    </source>
</evidence>
<keyword evidence="10" id="KW-1015">Disulfide bond</keyword>
<evidence type="ECO:0000256" key="14">
    <source>
        <dbReference type="RuleBase" id="RU000679"/>
    </source>
</evidence>